<keyword evidence="2" id="KW-0067">ATP-binding</keyword>
<dbReference type="PANTHER" id="PTHR24346:SF72">
    <property type="entry name" value="CAMK PROTEIN KINASE"/>
    <property type="match status" value="1"/>
</dbReference>
<dbReference type="AlphaFoldDB" id="A0A1Y1UP66"/>
<dbReference type="GO" id="GO:0005634">
    <property type="term" value="C:nucleus"/>
    <property type="evidence" value="ECO:0007669"/>
    <property type="project" value="TreeGrafter"/>
</dbReference>
<dbReference type="GeneID" id="33554841"/>
<evidence type="ECO:0000313" key="5">
    <source>
        <dbReference type="Proteomes" id="UP000193218"/>
    </source>
</evidence>
<gene>
    <name evidence="4" type="ORF">BD324DRAFT_565045</name>
</gene>
<keyword evidence="5" id="KW-1185">Reference proteome</keyword>
<dbReference type="GO" id="GO:0004674">
    <property type="term" value="F:protein serine/threonine kinase activity"/>
    <property type="evidence" value="ECO:0007669"/>
    <property type="project" value="TreeGrafter"/>
</dbReference>
<dbReference type="GO" id="GO:0045719">
    <property type="term" value="P:negative regulation of glycogen biosynthetic process"/>
    <property type="evidence" value="ECO:0007669"/>
    <property type="project" value="TreeGrafter"/>
</dbReference>
<dbReference type="Pfam" id="PF00069">
    <property type="entry name" value="Pkinase"/>
    <property type="match status" value="1"/>
</dbReference>
<proteinExistence type="predicted"/>
<organism evidence="4 5">
    <name type="scientific">Kockovaella imperatae</name>
    <dbReference type="NCBI Taxonomy" id="4999"/>
    <lineage>
        <taxon>Eukaryota</taxon>
        <taxon>Fungi</taxon>
        <taxon>Dikarya</taxon>
        <taxon>Basidiomycota</taxon>
        <taxon>Agaricomycotina</taxon>
        <taxon>Tremellomycetes</taxon>
        <taxon>Tremellales</taxon>
        <taxon>Cuniculitremaceae</taxon>
        <taxon>Kockovaella</taxon>
    </lineage>
</organism>
<feature type="non-terminal residue" evidence="4">
    <location>
        <position position="1"/>
    </location>
</feature>
<dbReference type="GO" id="GO:0005524">
    <property type="term" value="F:ATP binding"/>
    <property type="evidence" value="ECO:0007669"/>
    <property type="project" value="UniProtKB-KW"/>
</dbReference>
<accession>A0A1Y1UP66</accession>
<dbReference type="EMBL" id="NBSH01000002">
    <property type="protein sequence ID" value="ORX39828.1"/>
    <property type="molecule type" value="Genomic_DNA"/>
</dbReference>
<evidence type="ECO:0000256" key="2">
    <source>
        <dbReference type="ARBA" id="ARBA00022840"/>
    </source>
</evidence>
<dbReference type="InterPro" id="IPR000719">
    <property type="entry name" value="Prot_kinase_dom"/>
</dbReference>
<feature type="domain" description="Protein kinase" evidence="3">
    <location>
        <begin position="1"/>
        <end position="153"/>
    </location>
</feature>
<dbReference type="InParanoid" id="A0A1Y1UP66"/>
<dbReference type="STRING" id="4999.A0A1Y1UP66"/>
<dbReference type="InterPro" id="IPR008271">
    <property type="entry name" value="Ser/Thr_kinase_AS"/>
</dbReference>
<dbReference type="SMART" id="SM00220">
    <property type="entry name" value="S_TKc"/>
    <property type="match status" value="1"/>
</dbReference>
<feature type="non-terminal residue" evidence="4">
    <location>
        <position position="153"/>
    </location>
</feature>
<evidence type="ECO:0000256" key="1">
    <source>
        <dbReference type="ARBA" id="ARBA00022741"/>
    </source>
</evidence>
<evidence type="ECO:0000259" key="3">
    <source>
        <dbReference type="PROSITE" id="PS50011"/>
    </source>
</evidence>
<protein>
    <submittedName>
        <fullName evidence="4">Kinase-like domain-containing protein</fullName>
    </submittedName>
</protein>
<keyword evidence="4" id="KW-0418">Kinase</keyword>
<dbReference type="InterPro" id="IPR011009">
    <property type="entry name" value="Kinase-like_dom_sf"/>
</dbReference>
<dbReference type="GO" id="GO:0005829">
    <property type="term" value="C:cytosol"/>
    <property type="evidence" value="ECO:0007669"/>
    <property type="project" value="TreeGrafter"/>
</dbReference>
<sequence length="153" mass="17762">ELEARYIFRQIVDAVGYLHHRNIYHRDLKDENIVIDRNLQIKIVDFGSAVYEDRLCPPVLYDQFRGTIAYASAEVLSGQSYRAGPTDIWCLGILLGILFTGESPFPDPSYARRGKIKTRRQMPPGPYDLMKRCLVVKPEFRITIHGVREHEWI</sequence>
<dbReference type="Gene3D" id="1.10.510.10">
    <property type="entry name" value="Transferase(Phosphotransferase) domain 1"/>
    <property type="match status" value="1"/>
</dbReference>
<evidence type="ECO:0000313" key="4">
    <source>
        <dbReference type="EMBL" id="ORX39828.1"/>
    </source>
</evidence>
<dbReference type="GO" id="GO:0035556">
    <property type="term" value="P:intracellular signal transduction"/>
    <property type="evidence" value="ECO:0007669"/>
    <property type="project" value="TreeGrafter"/>
</dbReference>
<dbReference type="PROSITE" id="PS50011">
    <property type="entry name" value="PROTEIN_KINASE_DOM"/>
    <property type="match status" value="1"/>
</dbReference>
<name>A0A1Y1UP66_9TREE</name>
<comment type="caution">
    <text evidence="4">The sequence shown here is derived from an EMBL/GenBank/DDBJ whole genome shotgun (WGS) entry which is preliminary data.</text>
</comment>
<reference evidence="4 5" key="1">
    <citation type="submission" date="2017-03" db="EMBL/GenBank/DDBJ databases">
        <title>Widespread Adenine N6-methylation of Active Genes in Fungi.</title>
        <authorList>
            <consortium name="DOE Joint Genome Institute"/>
            <person name="Mondo S.J."/>
            <person name="Dannebaum R.O."/>
            <person name="Kuo R.C."/>
            <person name="Louie K.B."/>
            <person name="Bewick A.J."/>
            <person name="Labutti K."/>
            <person name="Haridas S."/>
            <person name="Kuo A."/>
            <person name="Salamov A."/>
            <person name="Ahrendt S.R."/>
            <person name="Lau R."/>
            <person name="Bowen B.P."/>
            <person name="Lipzen A."/>
            <person name="Sullivan W."/>
            <person name="Andreopoulos W.B."/>
            <person name="Clum A."/>
            <person name="Lindquist E."/>
            <person name="Daum C."/>
            <person name="Northen T.R."/>
            <person name="Ramamoorthy G."/>
            <person name="Schmitz R.J."/>
            <person name="Gryganskyi A."/>
            <person name="Culley D."/>
            <person name="Magnuson J."/>
            <person name="James T.Y."/>
            <person name="O'Malley M.A."/>
            <person name="Stajich J.E."/>
            <person name="Spatafora J.W."/>
            <person name="Visel A."/>
            <person name="Grigoriev I.V."/>
        </authorList>
    </citation>
    <scope>NUCLEOTIDE SEQUENCE [LARGE SCALE GENOMIC DNA]</scope>
    <source>
        <strain evidence="4 5">NRRL Y-17943</strain>
    </source>
</reference>
<dbReference type="RefSeq" id="XP_021873613.1">
    <property type="nucleotide sequence ID" value="XM_022013033.1"/>
</dbReference>
<dbReference type="PANTHER" id="PTHR24346">
    <property type="entry name" value="MAP/MICROTUBULE AFFINITY-REGULATING KINASE"/>
    <property type="match status" value="1"/>
</dbReference>
<keyword evidence="4" id="KW-0808">Transferase</keyword>
<dbReference type="PROSITE" id="PS00108">
    <property type="entry name" value="PROTEIN_KINASE_ST"/>
    <property type="match status" value="1"/>
</dbReference>
<dbReference type="Proteomes" id="UP000193218">
    <property type="component" value="Unassembled WGS sequence"/>
</dbReference>
<dbReference type="SUPFAM" id="SSF56112">
    <property type="entry name" value="Protein kinase-like (PK-like)"/>
    <property type="match status" value="1"/>
</dbReference>
<dbReference type="OrthoDB" id="10252171at2759"/>
<keyword evidence="1" id="KW-0547">Nucleotide-binding</keyword>